<sequence>MARKITVMKWHVHCTPNSALLIKRFLRSPSMNPKTGNAVTLLLCCGYMLRSPSSKTNWSNSASLYSPRYLNFKPSSQNDSPIPYHNLISSAIFYDHFKRTDYFLLRLRRVNSTGKVQTLPFFITCTRSFCRIPGVQHSPGRSSSPMQYSRRSSMGFKIGLEPEKLAGLVEEISRDADDMESNLDKLNLMLFPITVADVLCALNDRGISAVRFFDWVLKYHPSFKPNSEIYNLIVNNLGRLENYSSMSNVLSELSSKGYCLTEKAFTFLKFCSSSTIKDSVRTVTEVLNGIRGPCRGSGIHALIKLLCAMNFFELAFFVMEETVRKTSYYNLLIAAKCQNGNFRELMDVFDEMRTHGCDPNIKSYNYLLGSLFKNDRVIEACELLQVMEAAGYVPDLITYEVVASHACKANRLDYAIEILNLMLSEGIKPRPTTHAAFIKGLFWSGRVENAYNYVIEMSVKDKCSNNCNFSLLANLFRLSGRAVEAGSILHEMMVKGIKPNFPVYIKVLKDLHSIARGDLASELKSMFVKFNSNMDAG</sequence>
<evidence type="ECO:0000313" key="4">
    <source>
        <dbReference type="EMBL" id="PKU69019.1"/>
    </source>
</evidence>
<accession>A0A2I0W045</accession>
<proteinExistence type="inferred from homology"/>
<evidence type="ECO:0000256" key="3">
    <source>
        <dbReference type="PROSITE-ProRule" id="PRU00708"/>
    </source>
</evidence>
<organism evidence="4 5">
    <name type="scientific">Dendrobium catenatum</name>
    <dbReference type="NCBI Taxonomy" id="906689"/>
    <lineage>
        <taxon>Eukaryota</taxon>
        <taxon>Viridiplantae</taxon>
        <taxon>Streptophyta</taxon>
        <taxon>Embryophyta</taxon>
        <taxon>Tracheophyta</taxon>
        <taxon>Spermatophyta</taxon>
        <taxon>Magnoliopsida</taxon>
        <taxon>Liliopsida</taxon>
        <taxon>Asparagales</taxon>
        <taxon>Orchidaceae</taxon>
        <taxon>Epidendroideae</taxon>
        <taxon>Malaxideae</taxon>
        <taxon>Dendrobiinae</taxon>
        <taxon>Dendrobium</taxon>
    </lineage>
</organism>
<comment type="similarity">
    <text evidence="1">Belongs to the PPR family. P subfamily.</text>
</comment>
<feature type="repeat" description="PPR" evidence="3">
    <location>
        <begin position="395"/>
        <end position="429"/>
    </location>
</feature>
<dbReference type="InterPro" id="IPR011990">
    <property type="entry name" value="TPR-like_helical_dom_sf"/>
</dbReference>
<evidence type="ECO:0000256" key="2">
    <source>
        <dbReference type="ARBA" id="ARBA00022737"/>
    </source>
</evidence>
<dbReference type="PANTHER" id="PTHR47936">
    <property type="entry name" value="PPR_LONG DOMAIN-CONTAINING PROTEIN"/>
    <property type="match status" value="1"/>
</dbReference>
<reference evidence="4 5" key="1">
    <citation type="journal article" date="2016" name="Sci. Rep.">
        <title>The Dendrobium catenatum Lindl. genome sequence provides insights into polysaccharide synthase, floral development and adaptive evolution.</title>
        <authorList>
            <person name="Zhang G.Q."/>
            <person name="Xu Q."/>
            <person name="Bian C."/>
            <person name="Tsai W.C."/>
            <person name="Yeh C.M."/>
            <person name="Liu K.W."/>
            <person name="Yoshida K."/>
            <person name="Zhang L.S."/>
            <person name="Chang S.B."/>
            <person name="Chen F."/>
            <person name="Shi Y."/>
            <person name="Su Y.Y."/>
            <person name="Zhang Y.Q."/>
            <person name="Chen L.J."/>
            <person name="Yin Y."/>
            <person name="Lin M."/>
            <person name="Huang H."/>
            <person name="Deng H."/>
            <person name="Wang Z.W."/>
            <person name="Zhu S.L."/>
            <person name="Zhao X."/>
            <person name="Deng C."/>
            <person name="Niu S.C."/>
            <person name="Huang J."/>
            <person name="Wang M."/>
            <person name="Liu G.H."/>
            <person name="Yang H.J."/>
            <person name="Xiao X.J."/>
            <person name="Hsiao Y.Y."/>
            <person name="Wu W.L."/>
            <person name="Chen Y.Y."/>
            <person name="Mitsuda N."/>
            <person name="Ohme-Takagi M."/>
            <person name="Luo Y.B."/>
            <person name="Van de Peer Y."/>
            <person name="Liu Z.J."/>
        </authorList>
    </citation>
    <scope>NUCLEOTIDE SEQUENCE [LARGE SCALE GENOMIC DNA]</scope>
    <source>
        <tissue evidence="4">The whole plant</tissue>
    </source>
</reference>
<reference evidence="4 5" key="2">
    <citation type="journal article" date="2017" name="Nature">
        <title>The Apostasia genome and the evolution of orchids.</title>
        <authorList>
            <person name="Zhang G.Q."/>
            <person name="Liu K.W."/>
            <person name="Li Z."/>
            <person name="Lohaus R."/>
            <person name="Hsiao Y.Y."/>
            <person name="Niu S.C."/>
            <person name="Wang J.Y."/>
            <person name="Lin Y.C."/>
            <person name="Xu Q."/>
            <person name="Chen L.J."/>
            <person name="Yoshida K."/>
            <person name="Fujiwara S."/>
            <person name="Wang Z.W."/>
            <person name="Zhang Y.Q."/>
            <person name="Mitsuda N."/>
            <person name="Wang M."/>
            <person name="Liu G.H."/>
            <person name="Pecoraro L."/>
            <person name="Huang H.X."/>
            <person name="Xiao X.J."/>
            <person name="Lin M."/>
            <person name="Wu X.Y."/>
            <person name="Wu W.L."/>
            <person name="Chen Y.Y."/>
            <person name="Chang S.B."/>
            <person name="Sakamoto S."/>
            <person name="Ohme-Takagi M."/>
            <person name="Yagi M."/>
            <person name="Zeng S.J."/>
            <person name="Shen C.Y."/>
            <person name="Yeh C.M."/>
            <person name="Luo Y.B."/>
            <person name="Tsai W.C."/>
            <person name="Van de Peer Y."/>
            <person name="Liu Z.J."/>
        </authorList>
    </citation>
    <scope>NUCLEOTIDE SEQUENCE [LARGE SCALE GENOMIC DNA]</scope>
    <source>
        <tissue evidence="4">The whole plant</tissue>
    </source>
</reference>
<protein>
    <submittedName>
        <fullName evidence="4">Pentatricopeptide repeat-containing protein</fullName>
    </submittedName>
</protein>
<dbReference type="NCBIfam" id="TIGR00756">
    <property type="entry name" value="PPR"/>
    <property type="match status" value="3"/>
</dbReference>
<dbReference type="Proteomes" id="UP000233837">
    <property type="component" value="Unassembled WGS sequence"/>
</dbReference>
<keyword evidence="5" id="KW-1185">Reference proteome</keyword>
<dbReference type="Pfam" id="PF13041">
    <property type="entry name" value="PPR_2"/>
    <property type="match status" value="1"/>
</dbReference>
<dbReference type="AlphaFoldDB" id="A0A2I0W045"/>
<dbReference type="Gene3D" id="1.25.40.10">
    <property type="entry name" value="Tetratricopeptide repeat domain"/>
    <property type="match status" value="2"/>
</dbReference>
<evidence type="ECO:0000256" key="1">
    <source>
        <dbReference type="ARBA" id="ARBA00007626"/>
    </source>
</evidence>
<name>A0A2I0W045_9ASPA</name>
<keyword evidence="2" id="KW-0677">Repeat</keyword>
<feature type="repeat" description="PPR" evidence="3">
    <location>
        <begin position="325"/>
        <end position="359"/>
    </location>
</feature>
<dbReference type="InterPro" id="IPR002885">
    <property type="entry name" value="PPR_rpt"/>
</dbReference>
<dbReference type="Pfam" id="PF01535">
    <property type="entry name" value="PPR"/>
    <property type="match status" value="1"/>
</dbReference>
<feature type="repeat" description="PPR" evidence="3">
    <location>
        <begin position="360"/>
        <end position="394"/>
    </location>
</feature>
<dbReference type="EMBL" id="KZ503041">
    <property type="protein sequence ID" value="PKU69019.1"/>
    <property type="molecule type" value="Genomic_DNA"/>
</dbReference>
<dbReference type="PROSITE" id="PS51375">
    <property type="entry name" value="PPR"/>
    <property type="match status" value="3"/>
</dbReference>
<evidence type="ECO:0000313" key="5">
    <source>
        <dbReference type="Proteomes" id="UP000233837"/>
    </source>
</evidence>
<gene>
    <name evidence="4" type="ORF">MA16_Dca002287</name>
</gene>
<dbReference type="PANTHER" id="PTHR47936:SF3">
    <property type="entry name" value="PENTACOTRIPEPTIDE-REPEAT REGION OF PRORP DOMAIN-CONTAINING PROTEIN"/>
    <property type="match status" value="1"/>
</dbReference>